<protein>
    <submittedName>
        <fullName evidence="2">Uncharacterized protein</fullName>
    </submittedName>
</protein>
<feature type="compositionally biased region" description="Low complexity" evidence="1">
    <location>
        <begin position="774"/>
        <end position="784"/>
    </location>
</feature>
<gene>
    <name evidence="2" type="ORF">CTheo_6419</name>
</gene>
<comment type="caution">
    <text evidence="2">The sequence shown here is derived from an EMBL/GenBank/DDBJ whole genome shotgun (WGS) entry which is preliminary data.</text>
</comment>
<dbReference type="Proteomes" id="UP000383932">
    <property type="component" value="Unassembled WGS sequence"/>
</dbReference>
<feature type="compositionally biased region" description="Polar residues" evidence="1">
    <location>
        <begin position="1091"/>
        <end position="1102"/>
    </location>
</feature>
<dbReference type="AlphaFoldDB" id="A0A5N5QEF3"/>
<feature type="region of interest" description="Disordered" evidence="1">
    <location>
        <begin position="689"/>
        <end position="806"/>
    </location>
</feature>
<feature type="compositionally biased region" description="Polar residues" evidence="1">
    <location>
        <begin position="1069"/>
        <end position="1080"/>
    </location>
</feature>
<name>A0A5N5QEF3_9AGAM</name>
<dbReference type="OrthoDB" id="3215280at2759"/>
<keyword evidence="3" id="KW-1185">Reference proteome</keyword>
<reference evidence="2 3" key="1">
    <citation type="journal article" date="2019" name="Fungal Biol. Biotechnol.">
        <title>Draft genome sequence of fastidious pathogen Ceratobasidium theobromae, which causes vascular-streak dieback in Theobroma cacao.</title>
        <authorList>
            <person name="Ali S.S."/>
            <person name="Asman A."/>
            <person name="Shao J."/>
            <person name="Firmansyah A.P."/>
            <person name="Susilo A.W."/>
            <person name="Rosmana A."/>
            <person name="McMahon P."/>
            <person name="Junaid M."/>
            <person name="Guest D."/>
            <person name="Kheng T.Y."/>
            <person name="Meinhardt L.W."/>
            <person name="Bailey B.A."/>
        </authorList>
    </citation>
    <scope>NUCLEOTIDE SEQUENCE [LARGE SCALE GENOMIC DNA]</scope>
    <source>
        <strain evidence="2 3">CT2</strain>
    </source>
</reference>
<sequence>MSTNKPPGDPGTLKPQNKGVKRPARETDGNITVSSVSLGCAPNDEIQEIRIDDLPSAALNSPIKELVPEFLDEFYSSLDKDCHRRFSTVIHSILFATTNVFEQKIYNFFNNFKAEDEEVVHHLKKMMPENLWYKECPSVTNKAIEAYLSKNKGSKHNIDEDKHKAEAAGPLTGEVQEQYYDKFLHKLHSLAKEGEKTAGIVLSVHIAYHKSTSSNISGLSIDFFCSKQISDYKKTRDHTDSAMSFAAYLQEEMDAPIVGQPPEPAIVPDQKDHNCPIIPAIDSNICVPLAHRLVRSAITAYWCTYFGLLLSNCADTVADDAGGISPVLWAEIKDSIKSEDYKWIEKEQLPDASKALFKEPGQLKLSECLEWLVHLSKRQNGAPATERFQFQQVYASTSPPPSWSCALQPSPQIQRGKHQVYLLHYEGCINQSQVAAGIPYHKSTWEWLAHLDGEGSLSQHWHGLPSCLLQEVCEPLIGNWEMDVIKEVFCVCDDEVLNKVERLVQLVNKAKKYVPAMTPSGLWSEINSEVRPLPLLFPQTSPLNSNSIQYLLTFWMWKEYYQLATKTRDEGTMDFLEGWLKDSLTKGVTQHEQSCTFIGGPCGVVWVVRGLAKTLANIGACVGKIIPPIPAPESYELDRIGLPHWNRALKWESAAERLSPPEASQDNVSHTIDDDPDLQLHLPKQAASTENNVAAGKEAPTPQRRQQPDRLKKPRVVKSNHLVSACVTSEEEEASESEGSRGSDNFDPDVADEEEDEDDLEDDNESKEEIPMEASQKSTQAKAAKSTKRPRKHQWKSLTGNPAVSDDIEDQSVDLGALSSHSLPNIDYSAWKNVFGAFATPKIFPLLTLKLVPMVKHLKSMLVMSKGLLVHWANGAESYRDPYCMTTLNKARLVARQSNHSKPMKACVWVILLQQSVWSNAHQSWPMVCEYHQIMLNGFCEIAMTMDCASRLKKEHASSKPGPEYSLFLSHQGVLLAQMYTIRFILKELKHLEAISTKWANQLQDAWEHDFTQWEDLKLISLVKSMVEWYEAEPTTSWYTFGNPGASCMVEEAIAAISAGNPPKDLQVDQPTPNLSQADSLSALPTDGILDNSSANNPTSLSRGPPPQADSCTDDSSVEDHTQQCESSPGQQDKLAWALGEEPSSTVDTSTATPPDVGGARDNSDIVAELSSGKGIGKGRSGGWGGQGGCGILCKQSGTTTCTDASTTEGSETGQSYFLLESMSGSSVCRSGCERHPSAQAKGL</sequence>
<feature type="compositionally biased region" description="Basic residues" evidence="1">
    <location>
        <begin position="785"/>
        <end position="795"/>
    </location>
</feature>
<proteinExistence type="predicted"/>
<feature type="region of interest" description="Disordered" evidence="1">
    <location>
        <begin position="1"/>
        <end position="28"/>
    </location>
</feature>
<evidence type="ECO:0000256" key="1">
    <source>
        <dbReference type="SAM" id="MobiDB-lite"/>
    </source>
</evidence>
<feature type="compositionally biased region" description="Acidic residues" evidence="1">
    <location>
        <begin position="746"/>
        <end position="766"/>
    </location>
</feature>
<evidence type="ECO:0000313" key="3">
    <source>
        <dbReference type="Proteomes" id="UP000383932"/>
    </source>
</evidence>
<evidence type="ECO:0000313" key="2">
    <source>
        <dbReference type="EMBL" id="KAB5590132.1"/>
    </source>
</evidence>
<feature type="compositionally biased region" description="Polar residues" evidence="1">
    <location>
        <begin position="1143"/>
        <end position="1153"/>
    </location>
</feature>
<organism evidence="2 3">
    <name type="scientific">Ceratobasidium theobromae</name>
    <dbReference type="NCBI Taxonomy" id="1582974"/>
    <lineage>
        <taxon>Eukaryota</taxon>
        <taxon>Fungi</taxon>
        <taxon>Dikarya</taxon>
        <taxon>Basidiomycota</taxon>
        <taxon>Agaricomycotina</taxon>
        <taxon>Agaricomycetes</taxon>
        <taxon>Cantharellales</taxon>
        <taxon>Ceratobasidiaceae</taxon>
        <taxon>Ceratobasidium</taxon>
    </lineage>
</organism>
<dbReference type="EMBL" id="SSOP01000194">
    <property type="protein sequence ID" value="KAB5590132.1"/>
    <property type="molecule type" value="Genomic_DNA"/>
</dbReference>
<feature type="region of interest" description="Disordered" evidence="1">
    <location>
        <begin position="1061"/>
        <end position="1163"/>
    </location>
</feature>
<feature type="region of interest" description="Disordered" evidence="1">
    <location>
        <begin position="656"/>
        <end position="677"/>
    </location>
</feature>
<accession>A0A5N5QEF3</accession>